<dbReference type="PROSITE" id="PS50801">
    <property type="entry name" value="STAS"/>
    <property type="match status" value="1"/>
</dbReference>
<reference evidence="7 8" key="1">
    <citation type="submission" date="2019-06" db="EMBL/GenBank/DDBJ databases">
        <title>Sequencing the genomes of 1000 actinobacteria strains.</title>
        <authorList>
            <person name="Klenk H.-P."/>
        </authorList>
    </citation>
    <scope>NUCLEOTIDE SEQUENCE [LARGE SCALE GENOMIC DNA]</scope>
    <source>
        <strain evidence="7 8">DSM 45671</strain>
    </source>
</reference>
<feature type="transmembrane region" description="Helical" evidence="5">
    <location>
        <begin position="55"/>
        <end position="74"/>
    </location>
</feature>
<feature type="transmembrane region" description="Helical" evidence="5">
    <location>
        <begin position="336"/>
        <end position="369"/>
    </location>
</feature>
<dbReference type="InterPro" id="IPR001902">
    <property type="entry name" value="SLC26A/SulP_fam"/>
</dbReference>
<evidence type="ECO:0000256" key="3">
    <source>
        <dbReference type="ARBA" id="ARBA00022989"/>
    </source>
</evidence>
<dbReference type="InterPro" id="IPR011547">
    <property type="entry name" value="SLC26A/SulP_dom"/>
</dbReference>
<comment type="subcellular location">
    <subcellularLocation>
        <location evidence="1">Membrane</location>
        <topology evidence="1">Multi-pass membrane protein</topology>
    </subcellularLocation>
</comment>
<keyword evidence="8" id="KW-1185">Reference proteome</keyword>
<dbReference type="Pfam" id="PF01740">
    <property type="entry name" value="STAS"/>
    <property type="match status" value="1"/>
</dbReference>
<feature type="transmembrane region" description="Helical" evidence="5">
    <location>
        <begin position="140"/>
        <end position="158"/>
    </location>
</feature>
<evidence type="ECO:0000313" key="7">
    <source>
        <dbReference type="EMBL" id="TWF75126.1"/>
    </source>
</evidence>
<sequence length="572" mass="58637">MSARPWSGIGTGLRPGLAAIRHRDHPRVRADTVAGITVAAYLVPQVLAYAQVAGLAPVTGLWAAVAALAVYAVLGSSRQLSVGPESTTAVMTAIAIAPLAAGDPHRYAALAAVLALLVGGICLLGRAARLGFLADLLSRPVLVGYLAGIALIMISGQLENVTGVPTEGDTFLAELVSFAGGLGEVHVPTLVLSVAVLAFLVVVGALLPRVPGPLLAVLLAAAATALLSLDRLGVQVVGAVPSGLPVPALPAVSAVDLANLLLPALGVTIVAYSDNVLTGRAFATKRGYPVDANQEMLALGAANVASGLLHGFPVSSSGSRTAIGDSLGARSQLSSVITVLAVLVVLVVGGPVLATFPMAALGALVVYAALRLIDVPEFRRFASFRRSELALALVSTAAVLAVGVLYGVLAAVGLSILDLLRKVSRPHDGILGFVPGLAGMHDVDDYPDATTEPGLVVYRYDAPLCFANAEDFRRRALAAVDAADPPATWLLLNTEAIIELDVTAADALHALCDELDRRGVVCALARVQQDLLGYLDGSGLRERIGDDRIFPTLPTAVAAFREARASSPADPP</sequence>
<name>A0A561SJQ4_9PSEU</name>
<evidence type="ECO:0000256" key="1">
    <source>
        <dbReference type="ARBA" id="ARBA00004141"/>
    </source>
</evidence>
<comment type="caution">
    <text evidence="7">The sequence shown here is derived from an EMBL/GenBank/DDBJ whole genome shotgun (WGS) entry which is preliminary data.</text>
</comment>
<dbReference type="InterPro" id="IPR036513">
    <property type="entry name" value="STAS_dom_sf"/>
</dbReference>
<dbReference type="PANTHER" id="PTHR11814">
    <property type="entry name" value="SULFATE TRANSPORTER"/>
    <property type="match status" value="1"/>
</dbReference>
<dbReference type="CDD" id="cd07042">
    <property type="entry name" value="STAS_SulP_like_sulfate_transporter"/>
    <property type="match status" value="1"/>
</dbReference>
<evidence type="ECO:0000256" key="4">
    <source>
        <dbReference type="ARBA" id="ARBA00023136"/>
    </source>
</evidence>
<evidence type="ECO:0000256" key="5">
    <source>
        <dbReference type="SAM" id="Phobius"/>
    </source>
</evidence>
<feature type="transmembrane region" description="Helical" evidence="5">
    <location>
        <begin position="185"/>
        <end position="207"/>
    </location>
</feature>
<protein>
    <submittedName>
        <fullName evidence="7">High affinity sulfate transporter 1</fullName>
    </submittedName>
</protein>
<keyword evidence="4 5" id="KW-0472">Membrane</keyword>
<dbReference type="Gene3D" id="3.30.750.24">
    <property type="entry name" value="STAS domain"/>
    <property type="match status" value="1"/>
</dbReference>
<evidence type="ECO:0000259" key="6">
    <source>
        <dbReference type="PROSITE" id="PS50801"/>
    </source>
</evidence>
<dbReference type="SUPFAM" id="SSF52091">
    <property type="entry name" value="SpoIIaa-like"/>
    <property type="match status" value="1"/>
</dbReference>
<dbReference type="Proteomes" id="UP000321261">
    <property type="component" value="Unassembled WGS sequence"/>
</dbReference>
<feature type="transmembrane region" description="Helical" evidence="5">
    <location>
        <begin position="214"/>
        <end position="237"/>
    </location>
</feature>
<dbReference type="RefSeq" id="WP_147254379.1">
    <property type="nucleotide sequence ID" value="NZ_VIWU01000001.1"/>
</dbReference>
<feature type="transmembrane region" description="Helical" evidence="5">
    <location>
        <begin position="107"/>
        <end position="128"/>
    </location>
</feature>
<accession>A0A561SJQ4</accession>
<evidence type="ECO:0000256" key="2">
    <source>
        <dbReference type="ARBA" id="ARBA00022692"/>
    </source>
</evidence>
<keyword evidence="2 5" id="KW-0812">Transmembrane</keyword>
<dbReference type="Pfam" id="PF00916">
    <property type="entry name" value="Sulfate_transp"/>
    <property type="match status" value="1"/>
</dbReference>
<organism evidence="7 8">
    <name type="scientific">Pseudonocardia hierapolitana</name>
    <dbReference type="NCBI Taxonomy" id="1128676"/>
    <lineage>
        <taxon>Bacteria</taxon>
        <taxon>Bacillati</taxon>
        <taxon>Actinomycetota</taxon>
        <taxon>Actinomycetes</taxon>
        <taxon>Pseudonocardiales</taxon>
        <taxon>Pseudonocardiaceae</taxon>
        <taxon>Pseudonocardia</taxon>
    </lineage>
</organism>
<feature type="transmembrane region" description="Helical" evidence="5">
    <location>
        <begin position="81"/>
        <end position="101"/>
    </location>
</feature>
<dbReference type="EMBL" id="VIWU01000001">
    <property type="protein sequence ID" value="TWF75126.1"/>
    <property type="molecule type" value="Genomic_DNA"/>
</dbReference>
<dbReference type="GO" id="GO:0055085">
    <property type="term" value="P:transmembrane transport"/>
    <property type="evidence" value="ECO:0007669"/>
    <property type="project" value="InterPro"/>
</dbReference>
<proteinExistence type="predicted"/>
<feature type="transmembrane region" description="Helical" evidence="5">
    <location>
        <begin position="257"/>
        <end position="277"/>
    </location>
</feature>
<gene>
    <name evidence="7" type="ORF">FHX44_111010</name>
</gene>
<feature type="domain" description="STAS" evidence="6">
    <location>
        <begin position="445"/>
        <end position="560"/>
    </location>
</feature>
<feature type="transmembrane region" description="Helical" evidence="5">
    <location>
        <begin position="389"/>
        <end position="417"/>
    </location>
</feature>
<dbReference type="InterPro" id="IPR002645">
    <property type="entry name" value="STAS_dom"/>
</dbReference>
<dbReference type="AlphaFoldDB" id="A0A561SJQ4"/>
<dbReference type="GO" id="GO:0016020">
    <property type="term" value="C:membrane"/>
    <property type="evidence" value="ECO:0007669"/>
    <property type="project" value="UniProtKB-SubCell"/>
</dbReference>
<dbReference type="NCBIfam" id="TIGR00815">
    <property type="entry name" value="sulP"/>
    <property type="match status" value="1"/>
</dbReference>
<dbReference type="OrthoDB" id="9769739at2"/>
<evidence type="ECO:0000313" key="8">
    <source>
        <dbReference type="Proteomes" id="UP000321261"/>
    </source>
</evidence>
<keyword evidence="3 5" id="KW-1133">Transmembrane helix</keyword>